<dbReference type="InterPro" id="IPR050360">
    <property type="entry name" value="MFS_Sugar_Transporters"/>
</dbReference>
<feature type="transmembrane region" description="Helical" evidence="8">
    <location>
        <begin position="277"/>
        <end position="296"/>
    </location>
</feature>
<dbReference type="Gene3D" id="1.20.1250.20">
    <property type="entry name" value="MFS general substrate transporter like domains"/>
    <property type="match status" value="1"/>
</dbReference>
<keyword evidence="11" id="KW-1185">Reference proteome</keyword>
<protein>
    <recommendedName>
        <fullName evidence="9">Major facilitator superfamily (MFS) profile domain-containing protein</fullName>
    </recommendedName>
</protein>
<dbReference type="NCBIfam" id="TIGR00879">
    <property type="entry name" value="SP"/>
    <property type="match status" value="1"/>
</dbReference>
<dbReference type="SUPFAM" id="SSF103473">
    <property type="entry name" value="MFS general substrate transporter"/>
    <property type="match status" value="1"/>
</dbReference>
<feature type="transmembrane region" description="Helical" evidence="8">
    <location>
        <begin position="237"/>
        <end position="256"/>
    </location>
</feature>
<comment type="caution">
    <text evidence="10">The sequence shown here is derived from an EMBL/GenBank/DDBJ whole genome shotgun (WGS) entry which is preliminary data.</text>
</comment>
<dbReference type="AlphaFoldDB" id="A0A507QPR3"/>
<evidence type="ECO:0000256" key="7">
    <source>
        <dbReference type="RuleBase" id="RU003346"/>
    </source>
</evidence>
<dbReference type="STRING" id="5098.A0A507QPR3"/>
<dbReference type="InterPro" id="IPR036259">
    <property type="entry name" value="MFS_trans_sf"/>
</dbReference>
<comment type="similarity">
    <text evidence="2 7">Belongs to the major facilitator superfamily. Sugar transporter (TC 2.A.1.1) family.</text>
</comment>
<dbReference type="PANTHER" id="PTHR48022:SF14">
    <property type="entry name" value="MAJOR FACILITATOR SUPERFAMILY (MFS) PROFILE DOMAIN-CONTAINING PROTEIN-RELATED"/>
    <property type="match status" value="1"/>
</dbReference>
<feature type="transmembrane region" description="Helical" evidence="8">
    <location>
        <begin position="152"/>
        <end position="172"/>
    </location>
</feature>
<dbReference type="PROSITE" id="PS50850">
    <property type="entry name" value="MFS"/>
    <property type="match status" value="1"/>
</dbReference>
<dbReference type="PANTHER" id="PTHR48022">
    <property type="entry name" value="PLASTIDIC GLUCOSE TRANSPORTER 4"/>
    <property type="match status" value="1"/>
</dbReference>
<feature type="domain" description="Major facilitator superfamily (MFS) profile" evidence="9">
    <location>
        <begin position="1"/>
        <end position="330"/>
    </location>
</feature>
<feature type="transmembrane region" description="Helical" evidence="8">
    <location>
        <begin position="20"/>
        <end position="39"/>
    </location>
</feature>
<evidence type="ECO:0000259" key="9">
    <source>
        <dbReference type="PROSITE" id="PS50850"/>
    </source>
</evidence>
<evidence type="ECO:0000313" key="11">
    <source>
        <dbReference type="Proteomes" id="UP000319663"/>
    </source>
</evidence>
<evidence type="ECO:0000256" key="2">
    <source>
        <dbReference type="ARBA" id="ARBA00010992"/>
    </source>
</evidence>
<evidence type="ECO:0000256" key="6">
    <source>
        <dbReference type="ARBA" id="ARBA00023136"/>
    </source>
</evidence>
<dbReference type="EMBL" id="VIFY01000143">
    <property type="protein sequence ID" value="TQB69631.1"/>
    <property type="molecule type" value="Genomic_DNA"/>
</dbReference>
<keyword evidence="5 8" id="KW-1133">Transmembrane helix</keyword>
<reference evidence="10 11" key="1">
    <citation type="submission" date="2019-06" db="EMBL/GenBank/DDBJ databases">
        <title>Wine fermentation using esterase from Monascus purpureus.</title>
        <authorList>
            <person name="Geng C."/>
            <person name="Zhang Y."/>
        </authorList>
    </citation>
    <scope>NUCLEOTIDE SEQUENCE [LARGE SCALE GENOMIC DNA]</scope>
    <source>
        <strain evidence="10">HQ1</strain>
    </source>
</reference>
<dbReference type="PRINTS" id="PR00171">
    <property type="entry name" value="SUGRTRNSPORT"/>
</dbReference>
<gene>
    <name evidence="10" type="ORF">MPDQ_001582</name>
</gene>
<keyword evidence="4 8" id="KW-0812">Transmembrane</keyword>
<evidence type="ECO:0000256" key="5">
    <source>
        <dbReference type="ARBA" id="ARBA00022989"/>
    </source>
</evidence>
<evidence type="ECO:0000256" key="3">
    <source>
        <dbReference type="ARBA" id="ARBA00022448"/>
    </source>
</evidence>
<dbReference type="Pfam" id="PF00083">
    <property type="entry name" value="Sugar_tr"/>
    <property type="match status" value="1"/>
</dbReference>
<dbReference type="Proteomes" id="UP000319663">
    <property type="component" value="Unassembled WGS sequence"/>
</dbReference>
<name>A0A507QPR3_MONPU</name>
<feature type="transmembrane region" description="Helical" evidence="8">
    <location>
        <begin position="178"/>
        <end position="198"/>
    </location>
</feature>
<dbReference type="InterPro" id="IPR005828">
    <property type="entry name" value="MFS_sugar_transport-like"/>
</dbReference>
<feature type="transmembrane region" description="Helical" evidence="8">
    <location>
        <begin position="302"/>
        <end position="326"/>
    </location>
</feature>
<sequence>MGAPLYISEIAPPNLRGSLLVLEAMSVVVGVVISYWITFGTRYLDGEVSFRLPFGLQMVCSTLLGVAIHIFPYSPRWLCLVGRKQDALRSLAKLRRLPESDNRIQTEWRGIMTEVEYQKILLEKHYPGKRGLTLELLTWLDLFKKKTWRRTFSGINAFIYYAPILFTSMGLSDDLSKIVSGALNVGQLVATASCFFIIDHVGRRPLAILGGIGSMVPYIIMAVLFGMYSDDWPAHRAAGWGCVAMAFVYIFAYGSTYAPLGWTLPAEIFTNATRSKGVALSTATIWLCNFIIGVATPPMIDSAGFGTFVFFACFCGLAAIWAYFLVPETKGRSLEELVKIFDDDTGPEDAEIIGQAVAKVNWDTHDMQSV</sequence>
<evidence type="ECO:0000313" key="10">
    <source>
        <dbReference type="EMBL" id="TQB69631.1"/>
    </source>
</evidence>
<keyword evidence="6 8" id="KW-0472">Membrane</keyword>
<dbReference type="InterPro" id="IPR003663">
    <property type="entry name" value="Sugar/inositol_transpt"/>
</dbReference>
<evidence type="ECO:0000256" key="1">
    <source>
        <dbReference type="ARBA" id="ARBA00004141"/>
    </source>
</evidence>
<dbReference type="InterPro" id="IPR020846">
    <property type="entry name" value="MFS_dom"/>
</dbReference>
<dbReference type="GO" id="GO:0005351">
    <property type="term" value="F:carbohydrate:proton symporter activity"/>
    <property type="evidence" value="ECO:0007669"/>
    <property type="project" value="TreeGrafter"/>
</dbReference>
<dbReference type="GO" id="GO:0016020">
    <property type="term" value="C:membrane"/>
    <property type="evidence" value="ECO:0007669"/>
    <property type="project" value="UniProtKB-SubCell"/>
</dbReference>
<proteinExistence type="inferred from homology"/>
<keyword evidence="3 7" id="KW-0813">Transport</keyword>
<organism evidence="10 11">
    <name type="scientific">Monascus purpureus</name>
    <name type="common">Red mold</name>
    <name type="synonym">Monascus anka</name>
    <dbReference type="NCBI Taxonomy" id="5098"/>
    <lineage>
        <taxon>Eukaryota</taxon>
        <taxon>Fungi</taxon>
        <taxon>Dikarya</taxon>
        <taxon>Ascomycota</taxon>
        <taxon>Pezizomycotina</taxon>
        <taxon>Eurotiomycetes</taxon>
        <taxon>Eurotiomycetidae</taxon>
        <taxon>Eurotiales</taxon>
        <taxon>Aspergillaceae</taxon>
        <taxon>Monascus</taxon>
    </lineage>
</organism>
<feature type="transmembrane region" description="Helical" evidence="8">
    <location>
        <begin position="205"/>
        <end position="225"/>
    </location>
</feature>
<feature type="transmembrane region" description="Helical" evidence="8">
    <location>
        <begin position="54"/>
        <end position="74"/>
    </location>
</feature>
<comment type="subcellular location">
    <subcellularLocation>
        <location evidence="1">Membrane</location>
        <topology evidence="1">Multi-pass membrane protein</topology>
    </subcellularLocation>
</comment>
<evidence type="ECO:0000256" key="4">
    <source>
        <dbReference type="ARBA" id="ARBA00022692"/>
    </source>
</evidence>
<accession>A0A507QPR3</accession>
<evidence type="ECO:0000256" key="8">
    <source>
        <dbReference type="SAM" id="Phobius"/>
    </source>
</evidence>